<dbReference type="RefSeq" id="WP_107931435.1">
    <property type="nucleotide sequence ID" value="NZ_PZZN01000001.1"/>
</dbReference>
<evidence type="ECO:0000313" key="3">
    <source>
        <dbReference type="Proteomes" id="UP000240996"/>
    </source>
</evidence>
<feature type="region of interest" description="Disordered" evidence="1">
    <location>
        <begin position="1"/>
        <end position="47"/>
    </location>
</feature>
<reference evidence="2 3" key="1">
    <citation type="submission" date="2018-04" db="EMBL/GenBank/DDBJ databases">
        <title>Genomic Encyclopedia of Type Strains, Phase III (KMG-III): the genomes of soil and plant-associated and newly described type strains.</title>
        <authorList>
            <person name="Whitman W."/>
        </authorList>
    </citation>
    <scope>NUCLEOTIDE SEQUENCE [LARGE SCALE GENOMIC DNA]</scope>
    <source>
        <strain evidence="2 3">NW12</strain>
    </source>
</reference>
<feature type="compositionally biased region" description="Basic residues" evidence="1">
    <location>
        <begin position="28"/>
        <end position="37"/>
    </location>
</feature>
<dbReference type="Pfam" id="PF05258">
    <property type="entry name" value="DciA"/>
    <property type="match status" value="1"/>
</dbReference>
<feature type="compositionally biased region" description="Polar residues" evidence="1">
    <location>
        <begin position="1"/>
        <end position="21"/>
    </location>
</feature>
<evidence type="ECO:0000313" key="2">
    <source>
        <dbReference type="EMBL" id="PTM47407.1"/>
    </source>
</evidence>
<proteinExistence type="predicted"/>
<gene>
    <name evidence="2" type="ORF">C8J24_0804</name>
</gene>
<organism evidence="2 3">
    <name type="scientific">Sphingomonas aerolata</name>
    <dbReference type="NCBI Taxonomy" id="185951"/>
    <lineage>
        <taxon>Bacteria</taxon>
        <taxon>Pseudomonadati</taxon>
        <taxon>Pseudomonadota</taxon>
        <taxon>Alphaproteobacteria</taxon>
        <taxon>Sphingomonadales</taxon>
        <taxon>Sphingomonadaceae</taxon>
        <taxon>Sphingomonas</taxon>
    </lineage>
</organism>
<keyword evidence="3" id="KW-1185">Reference proteome</keyword>
<dbReference type="Proteomes" id="UP000240996">
    <property type="component" value="Unassembled WGS sequence"/>
</dbReference>
<dbReference type="InterPro" id="IPR007922">
    <property type="entry name" value="DciA-like"/>
</dbReference>
<evidence type="ECO:0000256" key="1">
    <source>
        <dbReference type="SAM" id="MobiDB-lite"/>
    </source>
</evidence>
<dbReference type="AlphaFoldDB" id="A0A2T4YUC4"/>
<name>A0A2T4YUC4_9SPHN</name>
<sequence>MSNPPGITTEQKSATAASTTDVPPARKTAVRKAAARKPKVDADAPRANRSRAVAELLPAIGGAAFRRFGFIQSSVVSRWPEIVGERFSGVSTPESIRFPMGQKQDGVLTLTVRGAHAPMMQHVIPEITERVNRFFGYAAVARITIRQGEVAKPRVKAAPPPLRTVPADLGLSLKGIADPELRAVLESLAAGVASTSGLPRIS</sequence>
<accession>A0A2T4YUC4</accession>
<protein>
    <submittedName>
        <fullName evidence="2">Uncharacterized protein</fullName>
    </submittedName>
</protein>
<dbReference type="EMBL" id="PZZN01000001">
    <property type="protein sequence ID" value="PTM47407.1"/>
    <property type="molecule type" value="Genomic_DNA"/>
</dbReference>
<comment type="caution">
    <text evidence="2">The sequence shown here is derived from an EMBL/GenBank/DDBJ whole genome shotgun (WGS) entry which is preliminary data.</text>
</comment>